<feature type="compositionally biased region" description="Polar residues" evidence="1">
    <location>
        <begin position="190"/>
        <end position="201"/>
    </location>
</feature>
<reference evidence="2" key="1">
    <citation type="submission" date="2022-10" db="EMBL/GenBank/DDBJ databases">
        <title>Tapping the CABI collections for fungal endophytes: first genome assemblies for Collariella, Neodidymelliopsis, Ascochyta clinopodiicola, Didymella pomorum, Didymosphaeria variabile, Neocosmospora piperis and Neocucurbitaria cava.</title>
        <authorList>
            <person name="Hill R."/>
        </authorList>
    </citation>
    <scope>NUCLEOTIDE SEQUENCE</scope>
    <source>
        <strain evidence="2">IMI 356815</strain>
    </source>
</reference>
<dbReference type="AlphaFoldDB" id="A0A9W8XLN8"/>
<feature type="compositionally biased region" description="Basic and acidic residues" evidence="1">
    <location>
        <begin position="175"/>
        <end position="185"/>
    </location>
</feature>
<dbReference type="Proteomes" id="UP001140513">
    <property type="component" value="Unassembled WGS sequence"/>
</dbReference>
<organism evidence="2 3">
    <name type="scientific">Didymosphaeria variabile</name>
    <dbReference type="NCBI Taxonomy" id="1932322"/>
    <lineage>
        <taxon>Eukaryota</taxon>
        <taxon>Fungi</taxon>
        <taxon>Dikarya</taxon>
        <taxon>Ascomycota</taxon>
        <taxon>Pezizomycotina</taxon>
        <taxon>Dothideomycetes</taxon>
        <taxon>Pleosporomycetidae</taxon>
        <taxon>Pleosporales</taxon>
        <taxon>Massarineae</taxon>
        <taxon>Didymosphaeriaceae</taxon>
        <taxon>Didymosphaeria</taxon>
    </lineage>
</organism>
<proteinExistence type="predicted"/>
<sequence length="231" mass="26515">MPRYLQSCKELDRVRQRQARLADALNDHIPSLEAQFKLAVERLDSWLGKLKAQQDAAKADTDRALKDFYQKTLLVYKGLLLGEDQEVYEAYARDSTEKAKPKKYQKLEEDLRRLQAQRSDAQDKKRVYLRFLIVLQTGKDFAERRKVTEDDEASQAETRLAQIYLEELEAFTQDQEERAQTRELLHSLARPTTSAGGQVSVNEDDLATRQPQSRPEPNDATADANLSVIST</sequence>
<protein>
    <submittedName>
        <fullName evidence="2">Uncharacterized protein</fullName>
    </submittedName>
</protein>
<evidence type="ECO:0000313" key="3">
    <source>
        <dbReference type="Proteomes" id="UP001140513"/>
    </source>
</evidence>
<name>A0A9W8XLN8_9PLEO</name>
<dbReference type="RefSeq" id="XP_056071202.1">
    <property type="nucleotide sequence ID" value="XM_056213935.1"/>
</dbReference>
<gene>
    <name evidence="2" type="ORF">N0V89_005157</name>
</gene>
<evidence type="ECO:0000256" key="1">
    <source>
        <dbReference type="SAM" id="MobiDB-lite"/>
    </source>
</evidence>
<feature type="region of interest" description="Disordered" evidence="1">
    <location>
        <begin position="175"/>
        <end position="231"/>
    </location>
</feature>
<accession>A0A9W8XLN8</accession>
<keyword evidence="3" id="KW-1185">Reference proteome</keyword>
<comment type="caution">
    <text evidence="2">The sequence shown here is derived from an EMBL/GenBank/DDBJ whole genome shotgun (WGS) entry which is preliminary data.</text>
</comment>
<evidence type="ECO:0000313" key="2">
    <source>
        <dbReference type="EMBL" id="KAJ4353428.1"/>
    </source>
</evidence>
<dbReference type="GeneID" id="80908687"/>
<dbReference type="EMBL" id="JAPEUX010000004">
    <property type="protein sequence ID" value="KAJ4353428.1"/>
    <property type="molecule type" value="Genomic_DNA"/>
</dbReference>